<evidence type="ECO:0000313" key="2">
    <source>
        <dbReference type="EMBL" id="PPR03683.1"/>
    </source>
</evidence>
<dbReference type="Proteomes" id="UP000284842">
    <property type="component" value="Unassembled WGS sequence"/>
</dbReference>
<proteinExistence type="predicted"/>
<evidence type="ECO:0000256" key="1">
    <source>
        <dbReference type="SAM" id="MobiDB-lite"/>
    </source>
</evidence>
<dbReference type="AlphaFoldDB" id="A0A409YKT5"/>
<accession>A0A409YKT5</accession>
<dbReference type="InParanoid" id="A0A409YKT5"/>
<evidence type="ECO:0000313" key="3">
    <source>
        <dbReference type="Proteomes" id="UP000284842"/>
    </source>
</evidence>
<reference evidence="2 3" key="1">
    <citation type="journal article" date="2018" name="Evol. Lett.">
        <title>Horizontal gene cluster transfer increased hallucinogenic mushroom diversity.</title>
        <authorList>
            <person name="Reynolds H.T."/>
            <person name="Vijayakumar V."/>
            <person name="Gluck-Thaler E."/>
            <person name="Korotkin H.B."/>
            <person name="Matheny P.B."/>
            <person name="Slot J.C."/>
        </authorList>
    </citation>
    <scope>NUCLEOTIDE SEQUENCE [LARGE SCALE GENOMIC DNA]</scope>
    <source>
        <strain evidence="2 3">2629</strain>
    </source>
</reference>
<protein>
    <submittedName>
        <fullName evidence="2">Uncharacterized protein</fullName>
    </submittedName>
</protein>
<gene>
    <name evidence="2" type="ORF">CVT24_007707</name>
</gene>
<organism evidence="2 3">
    <name type="scientific">Panaeolus cyanescens</name>
    <dbReference type="NCBI Taxonomy" id="181874"/>
    <lineage>
        <taxon>Eukaryota</taxon>
        <taxon>Fungi</taxon>
        <taxon>Dikarya</taxon>
        <taxon>Basidiomycota</taxon>
        <taxon>Agaricomycotina</taxon>
        <taxon>Agaricomycetes</taxon>
        <taxon>Agaricomycetidae</taxon>
        <taxon>Agaricales</taxon>
        <taxon>Agaricineae</taxon>
        <taxon>Galeropsidaceae</taxon>
        <taxon>Panaeolus</taxon>
    </lineage>
</organism>
<sequence>MSSELAVPTQDYGSSDMFSLLNHLLAHLQTLVQPVPTFSGNIDPELHDVSASTRQVLPAALPFPHIVPAIFHGTEKRQRRGRNMTRRGVVPGACTNCMCKRCCESEQAVCLFKNHNGGKMPVTSSQNSAHLPRPLPAAPYLVSAVLSDAGPQARTIPTATATPLEPVIPSNRQGDTSITVTTPLQRPQSIQSASIPPGSFSFKKPVPADLKEGYVRQCREQDKRREIESLKARHQVKIKQSVTPFAYLDDDELPIMRPLQGIISWPSLNFYEIHSDLAVLFGLPLSTILDLEVLIAVNGVKAWIPVTLDFSMSVSTNDSLYLRKQGCSSGPAVAPHILYAGTTAPRKRRIPDSLDSPTTDRPSKLSRLHTPYSSLPSSPSPPSPVLSTPVKILGHISSHISSPTAEPYDDRGDLWAQGYVTTPVESHLKWPHGTYVRDMAEGFDMLAAGRVTVATLLDRFPVVFRGMLWVSATYQKNRKFWMELAPEVRHVARNLPRINEGLWEIWRKTQSSWR</sequence>
<name>A0A409YKT5_9AGAR</name>
<dbReference type="EMBL" id="NHTK01001038">
    <property type="protein sequence ID" value="PPR03683.1"/>
    <property type="molecule type" value="Genomic_DNA"/>
</dbReference>
<keyword evidence="3" id="KW-1185">Reference proteome</keyword>
<dbReference type="OrthoDB" id="3028573at2759"/>
<feature type="region of interest" description="Disordered" evidence="1">
    <location>
        <begin position="347"/>
        <end position="386"/>
    </location>
</feature>
<comment type="caution">
    <text evidence="2">The sequence shown here is derived from an EMBL/GenBank/DDBJ whole genome shotgun (WGS) entry which is preliminary data.</text>
</comment>